<protein>
    <recommendedName>
        <fullName evidence="8">MADS-box domain-containing protein</fullName>
    </recommendedName>
</protein>
<dbReference type="FunFam" id="3.40.1810.10:FF:000006">
    <property type="entry name" value="Agamous-like MADS-box protein AGL62"/>
    <property type="match status" value="1"/>
</dbReference>
<dbReference type="PANTHER" id="PTHR11945:SF405">
    <property type="entry name" value="MADS-BOX TRANSCRIPTION FACTOR FAMILY PROTEIN"/>
    <property type="match status" value="1"/>
</dbReference>
<accession>A0A6J5UA07</accession>
<dbReference type="InterPro" id="IPR002100">
    <property type="entry name" value="TF_MADSbox"/>
</dbReference>
<dbReference type="GO" id="GO:0005634">
    <property type="term" value="C:nucleus"/>
    <property type="evidence" value="ECO:0007669"/>
    <property type="project" value="UniProtKB-SubCell"/>
</dbReference>
<dbReference type="InterPro" id="IPR036879">
    <property type="entry name" value="TF_MADSbox_sf"/>
</dbReference>
<dbReference type="SMART" id="SM00432">
    <property type="entry name" value="MADS"/>
    <property type="match status" value="1"/>
</dbReference>
<proteinExistence type="predicted"/>
<dbReference type="GO" id="GO:0000981">
    <property type="term" value="F:DNA-binding transcription factor activity, RNA polymerase II-specific"/>
    <property type="evidence" value="ECO:0007669"/>
    <property type="project" value="TreeGrafter"/>
</dbReference>
<dbReference type="EMBL" id="CAEKDK010000003">
    <property type="protein sequence ID" value="CAB4272204.1"/>
    <property type="molecule type" value="Genomic_DNA"/>
</dbReference>
<dbReference type="PANTHER" id="PTHR11945">
    <property type="entry name" value="MADS BOX PROTEIN"/>
    <property type="match status" value="1"/>
</dbReference>
<keyword evidence="4" id="KW-0804">Transcription</keyword>
<name>A0A6J5UA07_PRUAR</name>
<keyword evidence="6" id="KW-0175">Coiled coil</keyword>
<dbReference type="Pfam" id="PF00319">
    <property type="entry name" value="SRF-TF"/>
    <property type="match status" value="1"/>
</dbReference>
<feature type="domain" description="MADS-box" evidence="8">
    <location>
        <begin position="186"/>
        <end position="246"/>
    </location>
</feature>
<evidence type="ECO:0000256" key="5">
    <source>
        <dbReference type="ARBA" id="ARBA00023242"/>
    </source>
</evidence>
<feature type="region of interest" description="Disordered" evidence="7">
    <location>
        <begin position="144"/>
        <end position="164"/>
    </location>
</feature>
<evidence type="ECO:0000313" key="9">
    <source>
        <dbReference type="EMBL" id="CAB4272204.1"/>
    </source>
</evidence>
<dbReference type="Gene3D" id="3.40.1810.10">
    <property type="entry name" value="Transcription factor, MADS-box"/>
    <property type="match status" value="1"/>
</dbReference>
<dbReference type="Proteomes" id="UP000507222">
    <property type="component" value="Unassembled WGS sequence"/>
</dbReference>
<evidence type="ECO:0000256" key="3">
    <source>
        <dbReference type="ARBA" id="ARBA00023125"/>
    </source>
</evidence>
<gene>
    <name evidence="9" type="ORF">CURHAP_LOCUS18760</name>
</gene>
<dbReference type="AlphaFoldDB" id="A0A6J5UA07"/>
<dbReference type="GO" id="GO:0046983">
    <property type="term" value="F:protein dimerization activity"/>
    <property type="evidence" value="ECO:0007669"/>
    <property type="project" value="InterPro"/>
</dbReference>
<feature type="region of interest" description="Disordered" evidence="7">
    <location>
        <begin position="1"/>
        <end position="29"/>
    </location>
</feature>
<dbReference type="PROSITE" id="PS50066">
    <property type="entry name" value="MADS_BOX_2"/>
    <property type="match status" value="1"/>
</dbReference>
<keyword evidence="5" id="KW-0539">Nucleus</keyword>
<organism evidence="9 10">
    <name type="scientific">Prunus armeniaca</name>
    <name type="common">Apricot</name>
    <name type="synonym">Armeniaca vulgaris</name>
    <dbReference type="NCBI Taxonomy" id="36596"/>
    <lineage>
        <taxon>Eukaryota</taxon>
        <taxon>Viridiplantae</taxon>
        <taxon>Streptophyta</taxon>
        <taxon>Embryophyta</taxon>
        <taxon>Tracheophyta</taxon>
        <taxon>Spermatophyta</taxon>
        <taxon>Magnoliopsida</taxon>
        <taxon>eudicotyledons</taxon>
        <taxon>Gunneridae</taxon>
        <taxon>Pentapetalae</taxon>
        <taxon>rosids</taxon>
        <taxon>fabids</taxon>
        <taxon>Rosales</taxon>
        <taxon>Rosaceae</taxon>
        <taxon>Amygdaloideae</taxon>
        <taxon>Amygdaleae</taxon>
        <taxon>Prunus</taxon>
    </lineage>
</organism>
<evidence type="ECO:0000256" key="7">
    <source>
        <dbReference type="SAM" id="MobiDB-lite"/>
    </source>
</evidence>
<evidence type="ECO:0000259" key="8">
    <source>
        <dbReference type="PROSITE" id="PS50066"/>
    </source>
</evidence>
<keyword evidence="2" id="KW-0805">Transcription regulation</keyword>
<sequence length="385" mass="43179">MAKRGADESEITNDDNINGKRQRTDPTMAKMGAAESEIINDDNINGKRQITDPTMAKMGAAESEITNNDNINGKRQITDPTMAKMGAAESEIRNDDNINGKRQITDPTMAKMGTAESEIRNDDNINGKRQITDPTMAKMGAAESGITNDNNINGKRPRTDPTVAKRGAAEIEITNDDNINGKRPSKRQRRVEIKKVEEKNKRHVTFSKRKRGLFNKAAELSVLCGAETAGIVVSSNGKVFCFGSPSADTVIHRYLGHNASSLLHAGQPDIHHVNGEVRYCPYNISSHVNIMRNGNKQVEDYMEARRHMEIEKIKRVMNNITDNIDDIDNNIDGERGGWCYEWWEKPIEMTTSLEELEEYMAALRQLKHNVEVRTNQMVMNVGYNC</sequence>
<comment type="subcellular location">
    <subcellularLocation>
        <location evidence="1">Nucleus</location>
    </subcellularLocation>
</comment>
<evidence type="ECO:0000256" key="2">
    <source>
        <dbReference type="ARBA" id="ARBA00023015"/>
    </source>
</evidence>
<keyword evidence="3" id="KW-0238">DNA-binding</keyword>
<dbReference type="GO" id="GO:0000978">
    <property type="term" value="F:RNA polymerase II cis-regulatory region sequence-specific DNA binding"/>
    <property type="evidence" value="ECO:0007669"/>
    <property type="project" value="TreeGrafter"/>
</dbReference>
<reference evidence="9 10" key="1">
    <citation type="submission" date="2020-05" db="EMBL/GenBank/DDBJ databases">
        <authorList>
            <person name="Campoy J."/>
            <person name="Schneeberger K."/>
            <person name="Spophaly S."/>
        </authorList>
    </citation>
    <scope>NUCLEOTIDE SEQUENCE [LARGE SCALE GENOMIC DNA]</scope>
    <source>
        <strain evidence="9">PruArmRojPasFocal</strain>
    </source>
</reference>
<feature type="coiled-coil region" evidence="6">
    <location>
        <begin position="310"/>
        <end position="376"/>
    </location>
</feature>
<evidence type="ECO:0000256" key="1">
    <source>
        <dbReference type="ARBA" id="ARBA00004123"/>
    </source>
</evidence>
<dbReference type="PRINTS" id="PR00404">
    <property type="entry name" value="MADSDOMAIN"/>
</dbReference>
<evidence type="ECO:0000313" key="10">
    <source>
        <dbReference type="Proteomes" id="UP000507222"/>
    </source>
</evidence>
<dbReference type="SUPFAM" id="SSF55455">
    <property type="entry name" value="SRF-like"/>
    <property type="match status" value="1"/>
</dbReference>
<evidence type="ECO:0000256" key="6">
    <source>
        <dbReference type="SAM" id="Coils"/>
    </source>
</evidence>
<evidence type="ECO:0000256" key="4">
    <source>
        <dbReference type="ARBA" id="ARBA00023163"/>
    </source>
</evidence>